<evidence type="ECO:0000313" key="2">
    <source>
        <dbReference type="Proteomes" id="UP000799755"/>
    </source>
</evidence>
<evidence type="ECO:0000313" key="1">
    <source>
        <dbReference type="EMBL" id="KAF2471697.1"/>
    </source>
</evidence>
<dbReference type="EMBL" id="MU003504">
    <property type="protein sequence ID" value="KAF2471697.1"/>
    <property type="molecule type" value="Genomic_DNA"/>
</dbReference>
<gene>
    <name evidence="1" type="ORF">BDR25DRAFT_354195</name>
</gene>
<sequence length="333" mass="37769">MIVLAARPPSVQLDKGGGSFFDRRERGCRDWRGLTDFGVDQSKVALDVLFERLNGFYELARSIWYISRHKDSALASPSEASAHLMAVNDQSMSFSLRFGYNTTFRQRVPLQLGKGVFLPDPENKLCREYVKRDLVRRLFALVGKPIWNARRVTFHVPGDIASGRLTLNYSAVNVFVTKKSQVTVIGGSPVSRVETLQPHISYFAPSCLTGQPKLNVASADPCGRLGGVRISLRSWQRHHGMLRIVTSWKASYTINVEAHQQYRMRFAQDQVVTDSEIYEIRNAKILGASNSSWELESGVKMESWTVDQYEDSSRLQHLQHKINNSSLSFQQFH</sequence>
<proteinExistence type="predicted"/>
<organism evidence="1 2">
    <name type="scientific">Lindgomyces ingoldianus</name>
    <dbReference type="NCBI Taxonomy" id="673940"/>
    <lineage>
        <taxon>Eukaryota</taxon>
        <taxon>Fungi</taxon>
        <taxon>Dikarya</taxon>
        <taxon>Ascomycota</taxon>
        <taxon>Pezizomycotina</taxon>
        <taxon>Dothideomycetes</taxon>
        <taxon>Pleosporomycetidae</taxon>
        <taxon>Pleosporales</taxon>
        <taxon>Lindgomycetaceae</taxon>
        <taxon>Lindgomyces</taxon>
    </lineage>
</organism>
<comment type="caution">
    <text evidence="1">The sequence shown here is derived from an EMBL/GenBank/DDBJ whole genome shotgun (WGS) entry which is preliminary data.</text>
</comment>
<dbReference type="Proteomes" id="UP000799755">
    <property type="component" value="Unassembled WGS sequence"/>
</dbReference>
<reference evidence="1" key="1">
    <citation type="journal article" date="2020" name="Stud. Mycol.">
        <title>101 Dothideomycetes genomes: a test case for predicting lifestyles and emergence of pathogens.</title>
        <authorList>
            <person name="Haridas S."/>
            <person name="Albert R."/>
            <person name="Binder M."/>
            <person name="Bloem J."/>
            <person name="Labutti K."/>
            <person name="Salamov A."/>
            <person name="Andreopoulos B."/>
            <person name="Baker S."/>
            <person name="Barry K."/>
            <person name="Bills G."/>
            <person name="Bluhm B."/>
            <person name="Cannon C."/>
            <person name="Castanera R."/>
            <person name="Culley D."/>
            <person name="Daum C."/>
            <person name="Ezra D."/>
            <person name="Gonzalez J."/>
            <person name="Henrissat B."/>
            <person name="Kuo A."/>
            <person name="Liang C."/>
            <person name="Lipzen A."/>
            <person name="Lutzoni F."/>
            <person name="Magnuson J."/>
            <person name="Mondo S."/>
            <person name="Nolan M."/>
            <person name="Ohm R."/>
            <person name="Pangilinan J."/>
            <person name="Park H.-J."/>
            <person name="Ramirez L."/>
            <person name="Alfaro M."/>
            <person name="Sun H."/>
            <person name="Tritt A."/>
            <person name="Yoshinaga Y."/>
            <person name="Zwiers L.-H."/>
            <person name="Turgeon B."/>
            <person name="Goodwin S."/>
            <person name="Spatafora J."/>
            <person name="Crous P."/>
            <person name="Grigoriev I."/>
        </authorList>
    </citation>
    <scope>NUCLEOTIDE SEQUENCE</scope>
    <source>
        <strain evidence="1">ATCC 200398</strain>
    </source>
</reference>
<name>A0ACB6R031_9PLEO</name>
<protein>
    <submittedName>
        <fullName evidence="1">Uncharacterized protein</fullName>
    </submittedName>
</protein>
<accession>A0ACB6R031</accession>
<keyword evidence="2" id="KW-1185">Reference proteome</keyword>